<keyword evidence="5" id="KW-0378">Hydrolase</keyword>
<dbReference type="STRING" id="1314674.A0A0D7AYJ1"/>
<keyword evidence="6" id="KW-0862">Zinc</keyword>
<dbReference type="EMBL" id="KN880697">
    <property type="protein sequence ID" value="KIY63428.1"/>
    <property type="molecule type" value="Genomic_DNA"/>
</dbReference>
<dbReference type="FunFam" id="3.30.830.10:FF:000003">
    <property type="entry name" value="Insulin-degrading enzyme"/>
    <property type="match status" value="1"/>
</dbReference>
<evidence type="ECO:0000259" key="12">
    <source>
        <dbReference type="Pfam" id="PF16187"/>
    </source>
</evidence>
<evidence type="ECO:0000259" key="13">
    <source>
        <dbReference type="Pfam" id="PF22456"/>
    </source>
</evidence>
<evidence type="ECO:0000256" key="8">
    <source>
        <dbReference type="RuleBase" id="RU004447"/>
    </source>
</evidence>
<dbReference type="Proteomes" id="UP000054007">
    <property type="component" value="Unassembled WGS sequence"/>
</dbReference>
<dbReference type="Pfam" id="PF05193">
    <property type="entry name" value="Peptidase_M16_C"/>
    <property type="match status" value="1"/>
</dbReference>
<dbReference type="OrthoDB" id="952271at2759"/>
<gene>
    <name evidence="14" type="ORF">CYLTODRAFT_493930</name>
</gene>
<feature type="compositionally biased region" description="Low complexity" evidence="9">
    <location>
        <begin position="246"/>
        <end position="265"/>
    </location>
</feature>
<evidence type="ECO:0000256" key="1">
    <source>
        <dbReference type="ARBA" id="ARBA00001947"/>
    </source>
</evidence>
<dbReference type="PROSITE" id="PS00143">
    <property type="entry name" value="INSULINASE"/>
    <property type="match status" value="1"/>
</dbReference>
<comment type="similarity">
    <text evidence="2 8">Belongs to the peptidase M16 family.</text>
</comment>
<dbReference type="FunFam" id="3.30.830.10:FF:000005">
    <property type="entry name" value="nardilysin isoform X1"/>
    <property type="match status" value="1"/>
</dbReference>
<dbReference type="Pfam" id="PF22456">
    <property type="entry name" value="PqqF-like_C_4"/>
    <property type="match status" value="1"/>
</dbReference>
<evidence type="ECO:0000259" key="10">
    <source>
        <dbReference type="Pfam" id="PF00675"/>
    </source>
</evidence>
<comment type="cofactor">
    <cofactor evidence="1">
        <name>Zn(2+)</name>
        <dbReference type="ChEBI" id="CHEBI:29105"/>
    </cofactor>
</comment>
<evidence type="ECO:0000256" key="2">
    <source>
        <dbReference type="ARBA" id="ARBA00007261"/>
    </source>
</evidence>
<dbReference type="AlphaFoldDB" id="A0A0D7AYJ1"/>
<dbReference type="InterPro" id="IPR011249">
    <property type="entry name" value="Metalloenz_LuxS/M16"/>
</dbReference>
<dbReference type="GO" id="GO:0005739">
    <property type="term" value="C:mitochondrion"/>
    <property type="evidence" value="ECO:0007669"/>
    <property type="project" value="TreeGrafter"/>
</dbReference>
<keyword evidence="15" id="KW-1185">Reference proteome</keyword>
<dbReference type="FunFam" id="3.30.830.10:FF:000012">
    <property type="entry name" value="Protease 3"/>
    <property type="match status" value="1"/>
</dbReference>
<keyword evidence="3" id="KW-0645">Protease</keyword>
<feature type="domain" description="Peptidase M16 middle/third" evidence="12">
    <location>
        <begin position="463"/>
        <end position="760"/>
    </location>
</feature>
<dbReference type="GO" id="GO:0046872">
    <property type="term" value="F:metal ion binding"/>
    <property type="evidence" value="ECO:0007669"/>
    <property type="project" value="UniProtKB-KW"/>
</dbReference>
<keyword evidence="7" id="KW-0482">Metalloprotease</keyword>
<dbReference type="SUPFAM" id="SSF63411">
    <property type="entry name" value="LuxS/MPP-like metallohydrolase"/>
    <property type="match status" value="5"/>
</dbReference>
<evidence type="ECO:0000256" key="5">
    <source>
        <dbReference type="ARBA" id="ARBA00022801"/>
    </source>
</evidence>
<dbReference type="InterPro" id="IPR032632">
    <property type="entry name" value="Peptidase_M16_M"/>
</dbReference>
<dbReference type="InterPro" id="IPR011765">
    <property type="entry name" value="Pept_M16_N"/>
</dbReference>
<evidence type="ECO:0000313" key="14">
    <source>
        <dbReference type="EMBL" id="KIY63428.1"/>
    </source>
</evidence>
<name>A0A0D7AYJ1_9AGAR</name>
<evidence type="ECO:0000313" key="15">
    <source>
        <dbReference type="Proteomes" id="UP000054007"/>
    </source>
</evidence>
<dbReference type="GO" id="GO:0043171">
    <property type="term" value="P:peptide catabolic process"/>
    <property type="evidence" value="ECO:0007669"/>
    <property type="project" value="TreeGrafter"/>
</dbReference>
<dbReference type="InterPro" id="IPR054734">
    <property type="entry name" value="PqqF-like_C_4"/>
</dbReference>
<dbReference type="MEROPS" id="M16.008"/>
<organism evidence="14 15">
    <name type="scientific">Cylindrobasidium torrendii FP15055 ss-10</name>
    <dbReference type="NCBI Taxonomy" id="1314674"/>
    <lineage>
        <taxon>Eukaryota</taxon>
        <taxon>Fungi</taxon>
        <taxon>Dikarya</taxon>
        <taxon>Basidiomycota</taxon>
        <taxon>Agaricomycotina</taxon>
        <taxon>Agaricomycetes</taxon>
        <taxon>Agaricomycetidae</taxon>
        <taxon>Agaricales</taxon>
        <taxon>Marasmiineae</taxon>
        <taxon>Physalacriaceae</taxon>
        <taxon>Cylindrobasidium</taxon>
    </lineage>
</organism>
<keyword evidence="4" id="KW-0479">Metal-binding</keyword>
<feature type="domain" description="Peptidase M16 C-terminal" evidence="11">
    <location>
        <begin position="277"/>
        <end position="445"/>
    </location>
</feature>
<feature type="domain" description="Peptidase M16 N-terminal" evidence="10">
    <location>
        <begin position="74"/>
        <end position="209"/>
    </location>
</feature>
<evidence type="ECO:0000256" key="4">
    <source>
        <dbReference type="ARBA" id="ARBA00022723"/>
    </source>
</evidence>
<evidence type="ECO:0000256" key="3">
    <source>
        <dbReference type="ARBA" id="ARBA00022670"/>
    </source>
</evidence>
<evidence type="ECO:0000256" key="6">
    <source>
        <dbReference type="ARBA" id="ARBA00022833"/>
    </source>
</evidence>
<evidence type="ECO:0000256" key="7">
    <source>
        <dbReference type="ARBA" id="ARBA00023049"/>
    </source>
</evidence>
<evidence type="ECO:0000256" key="9">
    <source>
        <dbReference type="SAM" id="MobiDB-lite"/>
    </source>
</evidence>
<dbReference type="GO" id="GO:0005829">
    <property type="term" value="C:cytosol"/>
    <property type="evidence" value="ECO:0007669"/>
    <property type="project" value="TreeGrafter"/>
</dbReference>
<dbReference type="InterPro" id="IPR050626">
    <property type="entry name" value="Peptidase_M16"/>
</dbReference>
<dbReference type="Gene3D" id="3.30.830.10">
    <property type="entry name" value="Metalloenzyme, LuxS/M16 peptidase-like"/>
    <property type="match status" value="4"/>
</dbReference>
<dbReference type="InterPro" id="IPR001431">
    <property type="entry name" value="Pept_M16_Zn_BS"/>
</dbReference>
<dbReference type="GO" id="GO:0051603">
    <property type="term" value="P:proteolysis involved in protein catabolic process"/>
    <property type="evidence" value="ECO:0007669"/>
    <property type="project" value="TreeGrafter"/>
</dbReference>
<dbReference type="Pfam" id="PF16187">
    <property type="entry name" value="Peptidase_M16_M"/>
    <property type="match status" value="1"/>
</dbReference>
<dbReference type="InterPro" id="IPR007863">
    <property type="entry name" value="Peptidase_M16_C"/>
</dbReference>
<reference evidence="14 15" key="1">
    <citation type="journal article" date="2015" name="Fungal Genet. Biol.">
        <title>Evolution of novel wood decay mechanisms in Agaricales revealed by the genome sequences of Fistulina hepatica and Cylindrobasidium torrendii.</title>
        <authorList>
            <person name="Floudas D."/>
            <person name="Held B.W."/>
            <person name="Riley R."/>
            <person name="Nagy L.G."/>
            <person name="Koehler G."/>
            <person name="Ransdell A.S."/>
            <person name="Younus H."/>
            <person name="Chow J."/>
            <person name="Chiniquy J."/>
            <person name="Lipzen A."/>
            <person name="Tritt A."/>
            <person name="Sun H."/>
            <person name="Haridas S."/>
            <person name="LaButti K."/>
            <person name="Ohm R.A."/>
            <person name="Kues U."/>
            <person name="Blanchette R.A."/>
            <person name="Grigoriev I.V."/>
            <person name="Minto R.E."/>
            <person name="Hibbett D.S."/>
        </authorList>
    </citation>
    <scope>NUCLEOTIDE SEQUENCE [LARGE SCALE GENOMIC DNA]</scope>
    <source>
        <strain evidence="14 15">FP15055 ss-10</strain>
    </source>
</reference>
<feature type="region of interest" description="Disordered" evidence="9">
    <location>
        <begin position="234"/>
        <end position="273"/>
    </location>
</feature>
<accession>A0A0D7AYJ1</accession>
<feature type="domain" description="Coenzyme PQQ synthesis protein F-like C-terminal lobe" evidence="13">
    <location>
        <begin position="866"/>
        <end position="965"/>
    </location>
</feature>
<protein>
    <submittedName>
        <fullName evidence="14">Insulin-degrading enzyme</fullName>
    </submittedName>
</protein>
<proteinExistence type="inferred from homology"/>
<dbReference type="PANTHER" id="PTHR43690:SF18">
    <property type="entry name" value="INSULIN-DEGRADING ENZYME-RELATED"/>
    <property type="match status" value="1"/>
</dbReference>
<evidence type="ECO:0000259" key="11">
    <source>
        <dbReference type="Pfam" id="PF05193"/>
    </source>
</evidence>
<dbReference type="PANTHER" id="PTHR43690">
    <property type="entry name" value="NARDILYSIN"/>
    <property type="match status" value="1"/>
</dbReference>
<sequence length="1138" mass="127939">MSTLARLSLRAASHLASPITTTIRNMATQDWIHIAPKTNGVPPFSVFSKPLVKSQQDEREYRIIRLQNGLEATLIHDPKADKAAASLDVAVGHLSDPDDMPGLAHFCEHLLFMGTEKFPRENEYSEHLSKNNGYSNAYTSISNTNYYFSVATHALPQALARFSAFFHCPLFAPSCTSRELNAVDSEHKKNHQSDLWRIFQVGKHLSKPGHPWRKFGSGNRESLSQAAKDLKTKGTLEATPAPSPIPSRIASPAPSTTSSAASGEGDASDGGAIGRETRRRLIEWWNQEYCASRMHLCVLGKESLDELSELTSTLFSPIKNRGADPLPRVSEPPTGQNEHGTLVSVQTIMAMHVLELSFGLEYQEDLWRHKPAHFISHFIGHEGPGSVHSYLKNKGWISGLSSGPQSLGRGFASFKITAYLTDEGFKNHREVLLAINKHLSLMRSAVYEQYHQRELVDLATIKFRFQEKRKADDYVTRIAEHMARPYPRELLLGAPQLIWNWTEFPEEGGCEDKVREYLDQFRLQNGRVLLMAKKDEFEKVPSTAKWEAEPWYGTEYRVERFEDTYLQQANAPNDLKDLFLPGSNEFIPTNLDVQKRDVVKPAERPHLIKETSLSSLWHKKDDRFWVPKAVVVLDIRSPFGNDTARSSVLTRLYADLVTDSLTEFSYDADLAGLTYNFSSHACGFYISLNGYNDKVSTLAKHVLDKIKHLKVDAARLDVMKEQIQKSWENFFLGQSYSLSDYYARYMITEQQWTVTEKLKELPTITADEVQGHAKKALSQVHMRVLVSGNVYREEAIDLLDYAEQGLGKTTGPESSITENALLLPEGSNLTWVSKIPNKNQANSALTYYCHYGPSGGDQRLRVKAALLNQILSEPTFDTLRTKEQLGYIVSSQGWTLAGGKNSGLRIVVQSEKVPGYIEDRVESHLAGMKTYIEEMTPEVFEEQKGGLEKRWREAYKNILEEATSFMWHISTDDLDFLRSTLDADLLSEITKEDVLDLFLTKVHPASKTRAKLSVHMQSVKPRVPRVSEAAAAQFAELVAKSMPDVDQSAAASELGEGVHSILDFRAHWAQVLAGRDVTKLMEAFPRIMQENPVEGEGEDRVREGVTYITDPGEFRKTLKPAPAVASRVEWGDLPAAHL</sequence>
<dbReference type="Pfam" id="PF00675">
    <property type="entry name" value="Peptidase_M16"/>
    <property type="match status" value="1"/>
</dbReference>
<dbReference type="GO" id="GO:0004222">
    <property type="term" value="F:metalloendopeptidase activity"/>
    <property type="evidence" value="ECO:0007669"/>
    <property type="project" value="InterPro"/>
</dbReference>